<feature type="compositionally biased region" description="Polar residues" evidence="1">
    <location>
        <begin position="83"/>
        <end position="98"/>
    </location>
</feature>
<protein>
    <submittedName>
        <fullName evidence="3">Conjugal transfer protein TraO</fullName>
    </submittedName>
</protein>
<evidence type="ECO:0000313" key="4">
    <source>
        <dbReference type="Proteomes" id="UP000305681"/>
    </source>
</evidence>
<organism evidence="3 4">
    <name type="scientific">Janthinobacterium lividum</name>
    <dbReference type="NCBI Taxonomy" id="29581"/>
    <lineage>
        <taxon>Bacteria</taxon>
        <taxon>Pseudomonadati</taxon>
        <taxon>Pseudomonadota</taxon>
        <taxon>Betaproteobacteria</taxon>
        <taxon>Burkholderiales</taxon>
        <taxon>Oxalobacteraceae</taxon>
        <taxon>Janthinobacterium</taxon>
    </lineage>
</organism>
<evidence type="ECO:0000256" key="1">
    <source>
        <dbReference type="SAM" id="MobiDB-lite"/>
    </source>
</evidence>
<dbReference type="RefSeq" id="WP_139089401.1">
    <property type="nucleotide sequence ID" value="NZ_VDGE01000001.1"/>
</dbReference>
<proteinExistence type="predicted"/>
<name>A0A5C4NX36_9BURK</name>
<evidence type="ECO:0000259" key="2">
    <source>
        <dbReference type="Pfam" id="PF18790"/>
    </source>
</evidence>
<feature type="region of interest" description="Disordered" evidence="1">
    <location>
        <begin position="83"/>
        <end position="105"/>
    </location>
</feature>
<feature type="domain" description="KfrB" evidence="2">
    <location>
        <begin position="42"/>
        <end position="90"/>
    </location>
</feature>
<dbReference type="Pfam" id="PF18790">
    <property type="entry name" value="KfrB"/>
    <property type="match status" value="1"/>
</dbReference>
<sequence>MKRLLQNEQGGQWATSKVEKAGAIKHRIYDIYLAGAADKAKTYAGVIVHADGAGVYQQVGKTWIKHAAGDFAKVPGTGVDTSVSYEDGQAHSSSVSVRQGRKLSQ</sequence>
<gene>
    <name evidence="3" type="ORF">FHI69_02770</name>
</gene>
<comment type="caution">
    <text evidence="3">The sequence shown here is derived from an EMBL/GenBank/DDBJ whole genome shotgun (WGS) entry which is preliminary data.</text>
</comment>
<dbReference type="Proteomes" id="UP000305681">
    <property type="component" value="Unassembled WGS sequence"/>
</dbReference>
<dbReference type="AlphaFoldDB" id="A0A5C4NX36"/>
<evidence type="ECO:0000313" key="3">
    <source>
        <dbReference type="EMBL" id="TNC78235.1"/>
    </source>
</evidence>
<dbReference type="EMBL" id="VDGE01000001">
    <property type="protein sequence ID" value="TNC78235.1"/>
    <property type="molecule type" value="Genomic_DNA"/>
</dbReference>
<reference evidence="3 4" key="1">
    <citation type="submission" date="2019-06" db="EMBL/GenBank/DDBJ databases">
        <title>Genome sequence of Janthinobacterium lividum UCD_MED1.</title>
        <authorList>
            <person name="De Leon M.E."/>
            <person name="Jospin G."/>
        </authorList>
    </citation>
    <scope>NUCLEOTIDE SEQUENCE [LARGE SCALE GENOMIC DNA]</scope>
    <source>
        <strain evidence="3 4">UCD_MED1</strain>
    </source>
</reference>
<dbReference type="InterPro" id="IPR040782">
    <property type="entry name" value="KfrB"/>
</dbReference>
<accession>A0A5C4NX36</accession>